<sequence length="135" mass="14519">MKTTVLFLLAAATLAGAAGAAGAAPKLTPEQQLAKALEGRVAGKPVRCIDPRLNMNTQVIDGTAIVYGSGQTIYLQKPVNAQSLRNDVILVADMRGGGQLCNIDVVQLHDRINWWWRGFVSMNQFVPYTKVQPAG</sequence>
<protein>
    <submittedName>
        <fullName evidence="2">Uncharacterized protein</fullName>
    </submittedName>
</protein>
<dbReference type="EMBL" id="JACLAX010000007">
    <property type="protein sequence ID" value="MBC2669314.1"/>
    <property type="molecule type" value="Genomic_DNA"/>
</dbReference>
<evidence type="ECO:0000313" key="3">
    <source>
        <dbReference type="Proteomes" id="UP000551327"/>
    </source>
</evidence>
<evidence type="ECO:0000256" key="1">
    <source>
        <dbReference type="SAM" id="SignalP"/>
    </source>
</evidence>
<dbReference type="RefSeq" id="WP_185679172.1">
    <property type="nucleotide sequence ID" value="NZ_JACLAX010000007.1"/>
</dbReference>
<evidence type="ECO:0000313" key="2">
    <source>
        <dbReference type="EMBL" id="MBC2669314.1"/>
    </source>
</evidence>
<reference evidence="2 3" key="1">
    <citation type="submission" date="2020-08" db="EMBL/GenBank/DDBJ databases">
        <title>The genome sequence of type strain Novosphingobium piscinae KCTC 42194.</title>
        <authorList>
            <person name="Liu Y."/>
        </authorList>
    </citation>
    <scope>NUCLEOTIDE SEQUENCE [LARGE SCALE GENOMIC DNA]</scope>
    <source>
        <strain evidence="2 3">KCTC 42194</strain>
    </source>
</reference>
<dbReference type="AlphaFoldDB" id="A0A7X1KQ19"/>
<feature type="signal peptide" evidence="1">
    <location>
        <begin position="1"/>
        <end position="23"/>
    </location>
</feature>
<name>A0A7X1KQ19_9SPHN</name>
<keyword evidence="1" id="KW-0732">Signal</keyword>
<keyword evidence="3" id="KW-1185">Reference proteome</keyword>
<feature type="chain" id="PRO_5030976970" evidence="1">
    <location>
        <begin position="24"/>
        <end position="135"/>
    </location>
</feature>
<proteinExistence type="predicted"/>
<dbReference type="Proteomes" id="UP000551327">
    <property type="component" value="Unassembled WGS sequence"/>
</dbReference>
<comment type="caution">
    <text evidence="2">The sequence shown here is derived from an EMBL/GenBank/DDBJ whole genome shotgun (WGS) entry which is preliminary data.</text>
</comment>
<organism evidence="2 3">
    <name type="scientific">Novosphingobium piscinae</name>
    <dbReference type="NCBI Taxonomy" id="1507448"/>
    <lineage>
        <taxon>Bacteria</taxon>
        <taxon>Pseudomonadati</taxon>
        <taxon>Pseudomonadota</taxon>
        <taxon>Alphaproteobacteria</taxon>
        <taxon>Sphingomonadales</taxon>
        <taxon>Sphingomonadaceae</taxon>
        <taxon>Novosphingobium</taxon>
    </lineage>
</organism>
<gene>
    <name evidence="2" type="ORF">H7F53_09180</name>
</gene>
<accession>A0A7X1KQ19</accession>